<feature type="non-terminal residue" evidence="2">
    <location>
        <position position="1"/>
    </location>
</feature>
<proteinExistence type="predicted"/>
<evidence type="ECO:0000256" key="1">
    <source>
        <dbReference type="SAM" id="MobiDB-lite"/>
    </source>
</evidence>
<reference evidence="2" key="1">
    <citation type="submission" date="2023-11" db="EMBL/GenBank/DDBJ databases">
        <title>Genome assemblies of two species of porcelain crab, Petrolisthes cinctipes and Petrolisthes manimaculis (Anomura: Porcellanidae).</title>
        <authorList>
            <person name="Angst P."/>
        </authorList>
    </citation>
    <scope>NUCLEOTIDE SEQUENCE</scope>
    <source>
        <strain evidence="2">PB745_02</strain>
        <tissue evidence="2">Gill</tissue>
    </source>
</reference>
<protein>
    <submittedName>
        <fullName evidence="2">Uncharacterized protein</fullName>
    </submittedName>
</protein>
<name>A0AAE1NIC4_9EUCA</name>
<comment type="caution">
    <text evidence="2">The sequence shown here is derived from an EMBL/GenBank/DDBJ whole genome shotgun (WGS) entry which is preliminary data.</text>
</comment>
<gene>
    <name evidence="2" type="ORF">Pmani_037753</name>
</gene>
<dbReference type="Proteomes" id="UP001292094">
    <property type="component" value="Unassembled WGS sequence"/>
</dbReference>
<sequence length="63" mass="6903">GGDQKLQRNTKAVENKDDDVNSGGGGEAKQLRLDTQYEKLELELQETAQQGRGQMMGTHEAAK</sequence>
<feature type="region of interest" description="Disordered" evidence="1">
    <location>
        <begin position="1"/>
        <end position="31"/>
    </location>
</feature>
<organism evidence="2 3">
    <name type="scientific">Petrolisthes manimaculis</name>
    <dbReference type="NCBI Taxonomy" id="1843537"/>
    <lineage>
        <taxon>Eukaryota</taxon>
        <taxon>Metazoa</taxon>
        <taxon>Ecdysozoa</taxon>
        <taxon>Arthropoda</taxon>
        <taxon>Crustacea</taxon>
        <taxon>Multicrustacea</taxon>
        <taxon>Malacostraca</taxon>
        <taxon>Eumalacostraca</taxon>
        <taxon>Eucarida</taxon>
        <taxon>Decapoda</taxon>
        <taxon>Pleocyemata</taxon>
        <taxon>Anomura</taxon>
        <taxon>Galatheoidea</taxon>
        <taxon>Porcellanidae</taxon>
        <taxon>Petrolisthes</taxon>
    </lineage>
</organism>
<accession>A0AAE1NIC4</accession>
<dbReference type="AlphaFoldDB" id="A0AAE1NIC4"/>
<keyword evidence="3" id="KW-1185">Reference proteome</keyword>
<evidence type="ECO:0000313" key="3">
    <source>
        <dbReference type="Proteomes" id="UP001292094"/>
    </source>
</evidence>
<dbReference type="EMBL" id="JAWZYT010005923">
    <property type="protein sequence ID" value="KAK4289261.1"/>
    <property type="molecule type" value="Genomic_DNA"/>
</dbReference>
<evidence type="ECO:0000313" key="2">
    <source>
        <dbReference type="EMBL" id="KAK4289261.1"/>
    </source>
</evidence>